<dbReference type="GO" id="GO:0003700">
    <property type="term" value="F:DNA-binding transcription factor activity"/>
    <property type="evidence" value="ECO:0007669"/>
    <property type="project" value="TreeGrafter"/>
</dbReference>
<dbReference type="SMART" id="SM00346">
    <property type="entry name" value="HTH_ICLR"/>
    <property type="match status" value="1"/>
</dbReference>
<keyword evidence="1" id="KW-0805">Transcription regulation</keyword>
<evidence type="ECO:0000256" key="1">
    <source>
        <dbReference type="ARBA" id="ARBA00023015"/>
    </source>
</evidence>
<dbReference type="EMBL" id="LQQA01000013">
    <property type="protein sequence ID" value="ORX15697.1"/>
    <property type="molecule type" value="Genomic_DNA"/>
</dbReference>
<name>A0A1X2FBC8_9MYCO</name>
<dbReference type="Gene3D" id="1.10.10.10">
    <property type="entry name" value="Winged helix-like DNA-binding domain superfamily/Winged helix DNA-binding domain"/>
    <property type="match status" value="1"/>
</dbReference>
<dbReference type="GO" id="GO:0003677">
    <property type="term" value="F:DNA binding"/>
    <property type="evidence" value="ECO:0007669"/>
    <property type="project" value="InterPro"/>
</dbReference>
<dbReference type="PANTHER" id="PTHR30136:SF35">
    <property type="entry name" value="HTH-TYPE TRANSCRIPTIONAL REGULATOR RV1719"/>
    <property type="match status" value="1"/>
</dbReference>
<dbReference type="AlphaFoldDB" id="A0A1X2FBC8"/>
<feature type="domain" description="HTH iclR-type" evidence="3">
    <location>
        <begin position="1"/>
        <end position="52"/>
    </location>
</feature>
<evidence type="ECO:0000259" key="3">
    <source>
        <dbReference type="PROSITE" id="PS51077"/>
    </source>
</evidence>
<dbReference type="Gene3D" id="3.30.450.40">
    <property type="match status" value="1"/>
</dbReference>
<accession>A0A1X2FBC8</accession>
<protein>
    <recommendedName>
        <fullName evidence="3">HTH iclR-type domain-containing protein</fullName>
    </recommendedName>
</protein>
<proteinExistence type="predicted"/>
<evidence type="ECO:0000313" key="5">
    <source>
        <dbReference type="Proteomes" id="UP000193964"/>
    </source>
</evidence>
<dbReference type="PANTHER" id="PTHR30136">
    <property type="entry name" value="HELIX-TURN-HELIX TRANSCRIPTIONAL REGULATOR, ICLR FAMILY"/>
    <property type="match status" value="1"/>
</dbReference>
<sequence>MLTSRRNEALTLAEISRELGITRSTGHAILQTLTNHDWVARDPLSGRYSIGRSFPTAAPGGRSTPRLLRDALRELSLRIQMPVCISEIRAGAIVVVDAAAPGSSPPHVAAGVRLPFAAPFGREFVAWDAADVYERWMSAAGPVNASFADRMTQVLNVISDRGYGVERLSGPLIRVFDALIALDNGNTPDAVSTRLAGAVADLTVVDVLPGELREGDMIPVAMISAPIRDHSGAVVMSVSAQPYRELAAEPVADIGEQIIQFAEAATGLTSGA</sequence>
<evidence type="ECO:0000256" key="2">
    <source>
        <dbReference type="ARBA" id="ARBA00023163"/>
    </source>
</evidence>
<dbReference type="PROSITE" id="PS51077">
    <property type="entry name" value="HTH_ICLR"/>
    <property type="match status" value="1"/>
</dbReference>
<dbReference type="InterPro" id="IPR050707">
    <property type="entry name" value="HTH_MetabolicPath_Reg"/>
</dbReference>
<dbReference type="InterPro" id="IPR036390">
    <property type="entry name" value="WH_DNA-bd_sf"/>
</dbReference>
<organism evidence="4 5">
    <name type="scientific">Mycolicibacterium wolinskyi</name>
    <dbReference type="NCBI Taxonomy" id="59750"/>
    <lineage>
        <taxon>Bacteria</taxon>
        <taxon>Bacillati</taxon>
        <taxon>Actinomycetota</taxon>
        <taxon>Actinomycetes</taxon>
        <taxon>Mycobacteriales</taxon>
        <taxon>Mycobacteriaceae</taxon>
        <taxon>Mycolicibacterium</taxon>
    </lineage>
</organism>
<dbReference type="SUPFAM" id="SSF46785">
    <property type="entry name" value="Winged helix' DNA-binding domain"/>
    <property type="match status" value="1"/>
</dbReference>
<dbReference type="InterPro" id="IPR005471">
    <property type="entry name" value="Tscrpt_reg_IclR_N"/>
</dbReference>
<dbReference type="InterPro" id="IPR036388">
    <property type="entry name" value="WH-like_DNA-bd_sf"/>
</dbReference>
<dbReference type="Proteomes" id="UP000193964">
    <property type="component" value="Unassembled WGS sequence"/>
</dbReference>
<keyword evidence="2" id="KW-0804">Transcription</keyword>
<reference evidence="4 5" key="1">
    <citation type="submission" date="2016-01" db="EMBL/GenBank/DDBJ databases">
        <title>The new phylogeny of the genus Mycobacterium.</title>
        <authorList>
            <person name="Tarcisio F."/>
            <person name="Conor M."/>
            <person name="Antonella G."/>
            <person name="Elisabetta G."/>
            <person name="Giulia F.S."/>
            <person name="Sara T."/>
            <person name="Anna F."/>
            <person name="Clotilde B."/>
            <person name="Roberto B."/>
            <person name="Veronica D.S."/>
            <person name="Fabio R."/>
            <person name="Monica P."/>
            <person name="Olivier J."/>
            <person name="Enrico T."/>
            <person name="Nicola S."/>
        </authorList>
    </citation>
    <scope>NUCLEOTIDE SEQUENCE [LARGE SCALE GENOMIC DNA]</scope>
    <source>
        <strain evidence="4 5">ATCC 700010</strain>
    </source>
</reference>
<dbReference type="GO" id="GO:0045892">
    <property type="term" value="P:negative regulation of DNA-templated transcription"/>
    <property type="evidence" value="ECO:0007669"/>
    <property type="project" value="TreeGrafter"/>
</dbReference>
<gene>
    <name evidence="4" type="ORF">AWC31_23045</name>
</gene>
<dbReference type="Pfam" id="PF09339">
    <property type="entry name" value="HTH_IclR"/>
    <property type="match status" value="1"/>
</dbReference>
<dbReference type="SUPFAM" id="SSF55781">
    <property type="entry name" value="GAF domain-like"/>
    <property type="match status" value="1"/>
</dbReference>
<evidence type="ECO:0000313" key="4">
    <source>
        <dbReference type="EMBL" id="ORX15697.1"/>
    </source>
</evidence>
<comment type="caution">
    <text evidence="4">The sequence shown here is derived from an EMBL/GenBank/DDBJ whole genome shotgun (WGS) entry which is preliminary data.</text>
</comment>
<dbReference type="InterPro" id="IPR029016">
    <property type="entry name" value="GAF-like_dom_sf"/>
</dbReference>